<sequence>MPQNPAPGLRERKKTATRLALVEAAVRLAAEHGAENVTVEAISQAAGVSPRTFFNYFDCRDDAFVMADPEVGRRLQRAVLDAPAELSPLEAVRDALEAELADMERHHELWRLRARVLHRSPHLLASSLGTHMADERMLASAVALRMGGTPPGSGAEDALGDPGPDAPLGLYPRLLAGTAAIAVRVAIQYWSASGEPDTFRDIFRRVFAQLAAGLDAPAS</sequence>
<dbReference type="Proteomes" id="UP001597365">
    <property type="component" value="Unassembled WGS sequence"/>
</dbReference>
<dbReference type="EMBL" id="JBHUFU010000008">
    <property type="protein sequence ID" value="MFD1830955.1"/>
    <property type="molecule type" value="Genomic_DNA"/>
</dbReference>
<gene>
    <name evidence="6" type="ORF">ACFSJS_14915</name>
</gene>
<keyword evidence="3" id="KW-0804">Transcription</keyword>
<keyword evidence="1" id="KW-0805">Transcription regulation</keyword>
<dbReference type="InterPro" id="IPR001647">
    <property type="entry name" value="HTH_TetR"/>
</dbReference>
<organism evidence="6 7">
    <name type="scientific">Streptomyces desertarenae</name>
    <dbReference type="NCBI Taxonomy" id="2666184"/>
    <lineage>
        <taxon>Bacteria</taxon>
        <taxon>Bacillati</taxon>
        <taxon>Actinomycetota</taxon>
        <taxon>Actinomycetes</taxon>
        <taxon>Kitasatosporales</taxon>
        <taxon>Streptomycetaceae</taxon>
        <taxon>Streptomyces</taxon>
    </lineage>
</organism>
<dbReference type="Pfam" id="PF00440">
    <property type="entry name" value="TetR_N"/>
    <property type="match status" value="1"/>
</dbReference>
<dbReference type="Gene3D" id="1.10.357.10">
    <property type="entry name" value="Tetracycline Repressor, domain 2"/>
    <property type="match status" value="1"/>
</dbReference>
<evidence type="ECO:0000256" key="4">
    <source>
        <dbReference type="PROSITE-ProRule" id="PRU00335"/>
    </source>
</evidence>
<evidence type="ECO:0000313" key="6">
    <source>
        <dbReference type="EMBL" id="MFD1830955.1"/>
    </source>
</evidence>
<feature type="domain" description="HTH tetR-type" evidence="5">
    <location>
        <begin position="15"/>
        <end position="75"/>
    </location>
</feature>
<keyword evidence="7" id="KW-1185">Reference proteome</keyword>
<evidence type="ECO:0000259" key="5">
    <source>
        <dbReference type="PROSITE" id="PS50977"/>
    </source>
</evidence>
<dbReference type="Gene3D" id="1.10.10.60">
    <property type="entry name" value="Homeodomain-like"/>
    <property type="match status" value="1"/>
</dbReference>
<name>A0ABW4PL94_9ACTN</name>
<reference evidence="7" key="1">
    <citation type="journal article" date="2019" name="Int. J. Syst. Evol. Microbiol.">
        <title>The Global Catalogue of Microorganisms (GCM) 10K type strain sequencing project: providing services to taxonomists for standard genome sequencing and annotation.</title>
        <authorList>
            <consortium name="The Broad Institute Genomics Platform"/>
            <consortium name="The Broad Institute Genome Sequencing Center for Infectious Disease"/>
            <person name="Wu L."/>
            <person name="Ma J."/>
        </authorList>
    </citation>
    <scope>NUCLEOTIDE SEQUENCE [LARGE SCALE GENOMIC DNA]</scope>
    <source>
        <strain evidence="7">CGMCC 4.7455</strain>
    </source>
</reference>
<evidence type="ECO:0000313" key="7">
    <source>
        <dbReference type="Proteomes" id="UP001597365"/>
    </source>
</evidence>
<dbReference type="SUPFAM" id="SSF46689">
    <property type="entry name" value="Homeodomain-like"/>
    <property type="match status" value="1"/>
</dbReference>
<dbReference type="InterPro" id="IPR041347">
    <property type="entry name" value="MftR_C"/>
</dbReference>
<dbReference type="PANTHER" id="PTHR30055:SF238">
    <property type="entry name" value="MYCOFACTOCIN BIOSYNTHESIS TRANSCRIPTIONAL REGULATOR MFTR-RELATED"/>
    <property type="match status" value="1"/>
</dbReference>
<evidence type="ECO:0000256" key="1">
    <source>
        <dbReference type="ARBA" id="ARBA00023015"/>
    </source>
</evidence>
<dbReference type="RefSeq" id="WP_380900406.1">
    <property type="nucleotide sequence ID" value="NZ_JBHUFU010000008.1"/>
</dbReference>
<keyword evidence="2 4" id="KW-0238">DNA-binding</keyword>
<dbReference type="InterPro" id="IPR050109">
    <property type="entry name" value="HTH-type_TetR-like_transc_reg"/>
</dbReference>
<dbReference type="PANTHER" id="PTHR30055">
    <property type="entry name" value="HTH-TYPE TRANSCRIPTIONAL REGULATOR RUTR"/>
    <property type="match status" value="1"/>
</dbReference>
<dbReference type="PROSITE" id="PS50977">
    <property type="entry name" value="HTH_TETR_2"/>
    <property type="match status" value="1"/>
</dbReference>
<comment type="caution">
    <text evidence="6">The sequence shown here is derived from an EMBL/GenBank/DDBJ whole genome shotgun (WGS) entry which is preliminary data.</text>
</comment>
<accession>A0ABW4PL94</accession>
<protein>
    <submittedName>
        <fullName evidence="6">TetR family transcriptional regulator</fullName>
    </submittedName>
</protein>
<evidence type="ECO:0000256" key="2">
    <source>
        <dbReference type="ARBA" id="ARBA00023125"/>
    </source>
</evidence>
<dbReference type="Pfam" id="PF17754">
    <property type="entry name" value="TetR_C_14"/>
    <property type="match status" value="1"/>
</dbReference>
<evidence type="ECO:0000256" key="3">
    <source>
        <dbReference type="ARBA" id="ARBA00023163"/>
    </source>
</evidence>
<feature type="DNA-binding region" description="H-T-H motif" evidence="4">
    <location>
        <begin position="38"/>
        <end position="57"/>
    </location>
</feature>
<proteinExistence type="predicted"/>
<dbReference type="InterPro" id="IPR009057">
    <property type="entry name" value="Homeodomain-like_sf"/>
</dbReference>